<gene>
    <name evidence="1" type="ORF">PoB_005839900</name>
</gene>
<evidence type="ECO:0000313" key="1">
    <source>
        <dbReference type="EMBL" id="GFO31894.1"/>
    </source>
</evidence>
<protein>
    <submittedName>
        <fullName evidence="1">Uncharacterized protein</fullName>
    </submittedName>
</protein>
<keyword evidence="2" id="KW-1185">Reference proteome</keyword>
<evidence type="ECO:0000313" key="2">
    <source>
        <dbReference type="Proteomes" id="UP000735302"/>
    </source>
</evidence>
<dbReference type="Proteomes" id="UP000735302">
    <property type="component" value="Unassembled WGS sequence"/>
</dbReference>
<name>A0AAV4CGK5_9GAST</name>
<dbReference type="EMBL" id="BLXT01006485">
    <property type="protein sequence ID" value="GFO31894.1"/>
    <property type="molecule type" value="Genomic_DNA"/>
</dbReference>
<organism evidence="1 2">
    <name type="scientific">Plakobranchus ocellatus</name>
    <dbReference type="NCBI Taxonomy" id="259542"/>
    <lineage>
        <taxon>Eukaryota</taxon>
        <taxon>Metazoa</taxon>
        <taxon>Spiralia</taxon>
        <taxon>Lophotrochozoa</taxon>
        <taxon>Mollusca</taxon>
        <taxon>Gastropoda</taxon>
        <taxon>Heterobranchia</taxon>
        <taxon>Euthyneura</taxon>
        <taxon>Panpulmonata</taxon>
        <taxon>Sacoglossa</taxon>
        <taxon>Placobranchoidea</taxon>
        <taxon>Plakobranchidae</taxon>
        <taxon>Plakobranchus</taxon>
    </lineage>
</organism>
<reference evidence="1 2" key="1">
    <citation type="journal article" date="2021" name="Elife">
        <title>Chloroplast acquisition without the gene transfer in kleptoplastic sea slugs, Plakobranchus ocellatus.</title>
        <authorList>
            <person name="Maeda T."/>
            <person name="Takahashi S."/>
            <person name="Yoshida T."/>
            <person name="Shimamura S."/>
            <person name="Takaki Y."/>
            <person name="Nagai Y."/>
            <person name="Toyoda A."/>
            <person name="Suzuki Y."/>
            <person name="Arimoto A."/>
            <person name="Ishii H."/>
            <person name="Satoh N."/>
            <person name="Nishiyama T."/>
            <person name="Hasebe M."/>
            <person name="Maruyama T."/>
            <person name="Minagawa J."/>
            <person name="Obokata J."/>
            <person name="Shigenobu S."/>
        </authorList>
    </citation>
    <scope>NUCLEOTIDE SEQUENCE [LARGE SCALE GENOMIC DNA]</scope>
</reference>
<accession>A0AAV4CGK5</accession>
<dbReference type="AlphaFoldDB" id="A0AAV4CGK5"/>
<proteinExistence type="predicted"/>
<sequence>MSLICLLCSFRLFSDQLCLNKYVKALLFGAHKPSRRLKSLAETRTLDTVLKAWDHVVAGGQFEPTNSTSSLGVNVDYRKYPLTSTSCHLQALAKELTAYDFSSLATLVPRW</sequence>
<comment type="caution">
    <text evidence="1">The sequence shown here is derived from an EMBL/GenBank/DDBJ whole genome shotgun (WGS) entry which is preliminary data.</text>
</comment>